<dbReference type="EMBL" id="PEBV01000002">
    <property type="protein sequence ID" value="PTQ54681.1"/>
    <property type="molecule type" value="Genomic_DNA"/>
</dbReference>
<evidence type="ECO:0000313" key="3">
    <source>
        <dbReference type="EMBL" id="PTQ54681.1"/>
    </source>
</evidence>
<sequence length="152" mass="16800">MVDFLFTLTQDLHPMVVHFPIVLFFLSFLMALVGLKRPPFPEMEWHLFVLATIASPVAVVTGIIAHRPYEESSLAPVIVPHQLSAILGTLALIALAVWRYTGRRKGKDIGRQNGYRMVALLGLVWIFFVGGTGGQLVYEHGLGVRGVNPLLP</sequence>
<feature type="transmembrane region" description="Helical" evidence="1">
    <location>
        <begin position="118"/>
        <end position="138"/>
    </location>
</feature>
<dbReference type="RefSeq" id="WP_272999465.1">
    <property type="nucleotide sequence ID" value="NZ_PEBV01000002.1"/>
</dbReference>
<proteinExistence type="predicted"/>
<feature type="transmembrane region" description="Helical" evidence="1">
    <location>
        <begin position="47"/>
        <end position="66"/>
    </location>
</feature>
<gene>
    <name evidence="3" type="ORF">HSCHL_2272</name>
</gene>
<keyword evidence="1" id="KW-1133">Transmembrane helix</keyword>
<name>A0A2T5GES1_HYDSH</name>
<keyword evidence="1" id="KW-0472">Membrane</keyword>
<evidence type="ECO:0000259" key="2">
    <source>
        <dbReference type="Pfam" id="PF09990"/>
    </source>
</evidence>
<comment type="caution">
    <text evidence="3">The sequence shown here is derived from an EMBL/GenBank/DDBJ whole genome shotgun (WGS) entry which is preliminary data.</text>
</comment>
<dbReference type="InterPro" id="IPR019251">
    <property type="entry name" value="DUF2231_TM"/>
</dbReference>
<evidence type="ECO:0000313" key="4">
    <source>
        <dbReference type="Proteomes" id="UP000244180"/>
    </source>
</evidence>
<dbReference type="Proteomes" id="UP000244180">
    <property type="component" value="Unassembled WGS sequence"/>
</dbReference>
<evidence type="ECO:0000256" key="1">
    <source>
        <dbReference type="SAM" id="Phobius"/>
    </source>
</evidence>
<feature type="transmembrane region" description="Helical" evidence="1">
    <location>
        <begin position="15"/>
        <end position="35"/>
    </location>
</feature>
<reference evidence="3 4" key="1">
    <citation type="submission" date="2017-08" db="EMBL/GenBank/DDBJ databases">
        <title>Burning lignite coal seam in the remote Altai Mountains harbors a hydrogen-driven thermophilic microbial community.</title>
        <authorList>
            <person name="Kadnikov V.V."/>
            <person name="Mardanov A.V."/>
            <person name="Ivasenko D."/>
            <person name="Beletsky A.V."/>
            <person name="Karnachuk O.V."/>
            <person name="Ravin N.V."/>
        </authorList>
    </citation>
    <scope>NUCLEOTIDE SEQUENCE [LARGE SCALE GENOMIC DNA]</scope>
    <source>
        <strain evidence="3">AL33</strain>
    </source>
</reference>
<feature type="domain" description="DUF2231" evidence="2">
    <location>
        <begin position="12"/>
        <end position="145"/>
    </location>
</feature>
<feature type="transmembrane region" description="Helical" evidence="1">
    <location>
        <begin position="78"/>
        <end position="98"/>
    </location>
</feature>
<keyword evidence="1" id="KW-0812">Transmembrane</keyword>
<dbReference type="Pfam" id="PF09990">
    <property type="entry name" value="DUF2231"/>
    <property type="match status" value="1"/>
</dbReference>
<organism evidence="3 4">
    <name type="scientific">Hydrogenibacillus schlegelii</name>
    <name type="common">Bacillus schlegelii</name>
    <dbReference type="NCBI Taxonomy" id="1484"/>
    <lineage>
        <taxon>Bacteria</taxon>
        <taxon>Bacillati</taxon>
        <taxon>Bacillota</taxon>
        <taxon>Bacilli</taxon>
        <taxon>Bacillales</taxon>
        <taxon>Bacillales Family X. Incertae Sedis</taxon>
        <taxon>Hydrogenibacillus</taxon>
    </lineage>
</organism>
<protein>
    <recommendedName>
        <fullName evidence="2">DUF2231 domain-containing protein</fullName>
    </recommendedName>
</protein>
<accession>A0A2T5GES1</accession>
<dbReference type="AlphaFoldDB" id="A0A2T5GES1"/>